<accession>E4U3X8</accession>
<dbReference type="InterPro" id="IPR017894">
    <property type="entry name" value="HTH_IS21_transposase_type"/>
</dbReference>
<feature type="domain" description="HTH IS21-type" evidence="6">
    <location>
        <begin position="5"/>
        <end position="68"/>
    </location>
</feature>
<dbReference type="PANTHER" id="PTHR35004:SF6">
    <property type="entry name" value="TRANSPOSASE"/>
    <property type="match status" value="1"/>
</dbReference>
<proteinExistence type="inferred from homology"/>
<dbReference type="HOGENOM" id="CLU_020626_4_0_7"/>
<dbReference type="InterPro" id="IPR012337">
    <property type="entry name" value="RNaseH-like_sf"/>
</dbReference>
<keyword evidence="3" id="KW-0238">DNA-binding</keyword>
<dbReference type="Gene3D" id="3.30.420.10">
    <property type="entry name" value="Ribonuclease H-like superfamily/Ribonuclease H"/>
    <property type="match status" value="1"/>
</dbReference>
<evidence type="ECO:0000256" key="4">
    <source>
        <dbReference type="ARBA" id="ARBA00023172"/>
    </source>
</evidence>
<dbReference type="EMBL" id="CP002357">
    <property type="protein sequence ID" value="ADR35394.1"/>
    <property type="molecule type" value="Genomic_DNA"/>
</dbReference>
<protein>
    <submittedName>
        <fullName evidence="8">Integrase catalytic region</fullName>
    </submittedName>
</protein>
<dbReference type="Pfam" id="PF00665">
    <property type="entry name" value="rve"/>
    <property type="match status" value="1"/>
</dbReference>
<sequence>MLIPGEYRMIKKLKKQGLSISQIARQVGACRNTVKKYLRLPDGVRPVQVRPPKGSQADPFIGLAYEMIEAGKRSGDIIPASSVYEEIKRQGYTGSLRTLQRSIAAWELRADTEKKAEPLIRFETEAGIQMQVDWVEFPKEGISAFVATLGYSRMSYVEYVSDEKVETLIECHKNAFEYFGGVVREGLYDNMKSVILQRNYYGKGKHRFHPLFQDFAKHYGFEIRMCRPYRAKTKGKVERFNRYLRHSFHQPLKAKLLLRSLTLTKEIANAEVAKWLNSVANTRIHQSTFAKPIDLLKEVEQDKLMSLPFIDYTVASLRLHEELQLANTKPQRPIPTNTLTPKKKKSKEPPISLDYYDLLIPTALLSVVRSIA</sequence>
<gene>
    <name evidence="8" type="ordered locus">Sulku_2744</name>
</gene>
<keyword evidence="4" id="KW-0233">DNA recombination</keyword>
<keyword evidence="8" id="KW-0614">Plasmid</keyword>
<evidence type="ECO:0000313" key="8">
    <source>
        <dbReference type="EMBL" id="ADR35394.1"/>
    </source>
</evidence>
<dbReference type="Proteomes" id="UP000008721">
    <property type="component" value="Plasmid pSULKU02"/>
</dbReference>
<geneLocation type="plasmid" evidence="8 9">
    <name>pSULKU02</name>
</geneLocation>
<dbReference type="AlphaFoldDB" id="E4U3X8"/>
<dbReference type="InterPro" id="IPR036397">
    <property type="entry name" value="RNaseH_sf"/>
</dbReference>
<feature type="region of interest" description="Disordered" evidence="5">
    <location>
        <begin position="328"/>
        <end position="348"/>
    </location>
</feature>
<dbReference type="KEGG" id="sku:Sulku_2744"/>
<reference evidence="8 9" key="1">
    <citation type="journal article" date="2012" name="Stand. Genomic Sci.">
        <title>Complete genome sequence of the sulfur compounds oxidizing chemolithoautotroph Sulfuricurvum kujiense type strain (YK-1(T)).</title>
        <authorList>
            <person name="Han C."/>
            <person name="Kotsyurbenko O."/>
            <person name="Chertkov O."/>
            <person name="Held B."/>
            <person name="Lapidus A."/>
            <person name="Nolan M."/>
            <person name="Lucas S."/>
            <person name="Hammon N."/>
            <person name="Deshpande S."/>
            <person name="Cheng J.F."/>
            <person name="Tapia R."/>
            <person name="Goodwin L.A."/>
            <person name="Pitluck S."/>
            <person name="Liolios K."/>
            <person name="Pagani I."/>
            <person name="Ivanova N."/>
            <person name="Mavromatis K."/>
            <person name="Mikhailova N."/>
            <person name="Pati A."/>
            <person name="Chen A."/>
            <person name="Palaniappan K."/>
            <person name="Land M."/>
            <person name="Hauser L."/>
            <person name="Chang Y.J."/>
            <person name="Jeffries C.D."/>
            <person name="Brambilla E.M."/>
            <person name="Rohde M."/>
            <person name="Spring S."/>
            <person name="Sikorski J."/>
            <person name="Goker M."/>
            <person name="Woyke T."/>
            <person name="Bristow J."/>
            <person name="Eisen J.A."/>
            <person name="Markowitz V."/>
            <person name="Hugenholtz P."/>
            <person name="Kyrpides N.C."/>
            <person name="Klenk H.P."/>
            <person name="Detter J.C."/>
        </authorList>
    </citation>
    <scope>NUCLEOTIDE SEQUENCE [LARGE SCALE GENOMIC DNA]</scope>
    <source>
        <strain evidence="9">ATCC BAA-921 / DSM 16994 / JCM 11577 / YK-1</strain>
    </source>
</reference>
<comment type="similarity">
    <text evidence="1">Belongs to the transposase IS21/IS408/IS1162 family.</text>
</comment>
<name>E4U3X8_SULKY</name>
<dbReference type="NCBIfam" id="NF033546">
    <property type="entry name" value="transpos_IS21"/>
    <property type="match status" value="1"/>
</dbReference>
<dbReference type="GO" id="GO:0003677">
    <property type="term" value="F:DNA binding"/>
    <property type="evidence" value="ECO:0007669"/>
    <property type="project" value="UniProtKB-KW"/>
</dbReference>
<dbReference type="SUPFAM" id="SSF53098">
    <property type="entry name" value="Ribonuclease H-like"/>
    <property type="match status" value="1"/>
</dbReference>
<evidence type="ECO:0000313" key="9">
    <source>
        <dbReference type="Proteomes" id="UP000008721"/>
    </source>
</evidence>
<dbReference type="PROSITE" id="PS50531">
    <property type="entry name" value="HTH_IS21"/>
    <property type="match status" value="1"/>
</dbReference>
<dbReference type="PANTHER" id="PTHR35004">
    <property type="entry name" value="TRANSPOSASE RV3428C-RELATED"/>
    <property type="match status" value="1"/>
</dbReference>
<dbReference type="GO" id="GO:0032196">
    <property type="term" value="P:transposition"/>
    <property type="evidence" value="ECO:0007669"/>
    <property type="project" value="UniProtKB-KW"/>
</dbReference>
<dbReference type="GO" id="GO:0006310">
    <property type="term" value="P:DNA recombination"/>
    <property type="evidence" value="ECO:0007669"/>
    <property type="project" value="UniProtKB-KW"/>
</dbReference>
<evidence type="ECO:0000256" key="3">
    <source>
        <dbReference type="ARBA" id="ARBA00023125"/>
    </source>
</evidence>
<dbReference type="InterPro" id="IPR001584">
    <property type="entry name" value="Integrase_cat-core"/>
</dbReference>
<evidence type="ECO:0000256" key="1">
    <source>
        <dbReference type="ARBA" id="ARBA00009277"/>
    </source>
</evidence>
<dbReference type="PROSITE" id="PS50994">
    <property type="entry name" value="INTEGRASE"/>
    <property type="match status" value="1"/>
</dbReference>
<feature type="domain" description="Integrase catalytic" evidence="7">
    <location>
        <begin position="114"/>
        <end position="300"/>
    </location>
</feature>
<evidence type="ECO:0000259" key="7">
    <source>
        <dbReference type="PROSITE" id="PS50994"/>
    </source>
</evidence>
<evidence type="ECO:0000256" key="2">
    <source>
        <dbReference type="ARBA" id="ARBA00022578"/>
    </source>
</evidence>
<dbReference type="Gene3D" id="1.10.10.60">
    <property type="entry name" value="Homeodomain-like"/>
    <property type="match status" value="1"/>
</dbReference>
<keyword evidence="2" id="KW-0815">Transposition</keyword>
<organism evidence="8 9">
    <name type="scientific">Sulfuricurvum kujiense (strain ATCC BAA-921 / DSM 16994 / JCM 11577 / YK-1)</name>
    <dbReference type="NCBI Taxonomy" id="709032"/>
    <lineage>
        <taxon>Bacteria</taxon>
        <taxon>Pseudomonadati</taxon>
        <taxon>Campylobacterota</taxon>
        <taxon>Epsilonproteobacteria</taxon>
        <taxon>Campylobacterales</taxon>
        <taxon>Sulfurimonadaceae</taxon>
        <taxon>Sulfuricurvum</taxon>
    </lineage>
</organism>
<dbReference type="GO" id="GO:0015074">
    <property type="term" value="P:DNA integration"/>
    <property type="evidence" value="ECO:0007669"/>
    <property type="project" value="InterPro"/>
</dbReference>
<evidence type="ECO:0000259" key="6">
    <source>
        <dbReference type="PROSITE" id="PS50531"/>
    </source>
</evidence>
<evidence type="ECO:0000256" key="5">
    <source>
        <dbReference type="SAM" id="MobiDB-lite"/>
    </source>
</evidence>
<keyword evidence="9" id="KW-1185">Reference proteome</keyword>